<dbReference type="InterPro" id="IPR032096">
    <property type="entry name" value="DUF4815"/>
</dbReference>
<accession>A0A5R9GJF7</accession>
<evidence type="ECO:0000313" key="2">
    <source>
        <dbReference type="EMBL" id="TLS51755.1"/>
    </source>
</evidence>
<dbReference type="OrthoDB" id="2461491at2"/>
<protein>
    <submittedName>
        <fullName evidence="2">DUF4815 domain-containing protein</fullName>
    </submittedName>
</protein>
<name>A0A5R9GJF7_9BACL</name>
<feature type="domain" description="Cyclic nucleotide-binding" evidence="1">
    <location>
        <begin position="386"/>
        <end position="462"/>
    </location>
</feature>
<dbReference type="AlphaFoldDB" id="A0A5R9GJF7"/>
<reference evidence="2 3" key="1">
    <citation type="submission" date="2019-05" db="EMBL/GenBank/DDBJ databases">
        <authorList>
            <person name="Narsing Rao M.P."/>
            <person name="Li W.J."/>
        </authorList>
    </citation>
    <scope>NUCLEOTIDE SEQUENCE [LARGE SCALE GENOMIC DNA]</scope>
    <source>
        <strain evidence="2 3">SYSU_K30003</strain>
    </source>
</reference>
<dbReference type="Proteomes" id="UP000309676">
    <property type="component" value="Unassembled WGS sequence"/>
</dbReference>
<dbReference type="PROSITE" id="PS50042">
    <property type="entry name" value="CNMP_BINDING_3"/>
    <property type="match status" value="1"/>
</dbReference>
<dbReference type="InterPro" id="IPR000595">
    <property type="entry name" value="cNMP-bd_dom"/>
</dbReference>
<keyword evidence="3" id="KW-1185">Reference proteome</keyword>
<dbReference type="EMBL" id="VCIW01000007">
    <property type="protein sequence ID" value="TLS51755.1"/>
    <property type="molecule type" value="Genomic_DNA"/>
</dbReference>
<evidence type="ECO:0000259" key="1">
    <source>
        <dbReference type="PROSITE" id="PS50042"/>
    </source>
</evidence>
<dbReference type="Pfam" id="PF16075">
    <property type="entry name" value="DUF4815"/>
    <property type="match status" value="1"/>
</dbReference>
<gene>
    <name evidence="2" type="ORF">FE782_12625</name>
</gene>
<comment type="caution">
    <text evidence="2">The sequence shown here is derived from an EMBL/GenBank/DDBJ whole genome shotgun (WGS) entry which is preliminary data.</text>
</comment>
<sequence>MSVYNRFDPADRWVSLQARSGRRLQSAELNEIQSLALHRDKRMGDVIFGSGHIIEGGQMFVSPPPGNEAIIFPASVYIDGMIHDIGEKRIPITRQGEEIIGLKIVYETVTHETEPKLLDPAVGYANFGSPGMDRLAASPEWVLNDPAATPMYRLVNGEVVTAKVPPELEGFTPVLARRTHDTSGSFLVSGMDGFIEPAEGEYVNLVIEAGKAYVLGYEINRLVPTRIRLRKSLDARKVSDEVKVYKDPGSGAEPVYTLNSKPVKAIREITARVQLQTDVTRQTGMADPLPEEAVVDIVRVVYKDKNYVKGTHYQLVDNSVDWSIGNDRPAVGDTYSVVYQFMRQMVQDEDYRLDASANGVAWLNKLRPVPDSLFNVTYDYYLARKDAFYLTPDGQIRIATGQSDVHPPLPPVPPDILELGELHFPPASGEVAVVNYKPKRLTMLELRSLLDRLERAEYNQAMLELERSAQIADPTTQKKGILTDNFTNFERIDFGKGFDAMIDPANQTLQLPATQTFEQLTFESGESVRRHERLLTLDYTEQVVIEQSYATESLNVNPYQVFGAQATIRLTPSQDSWVEQTVVSNVVWGWWDAWWGGSRTETRVILDENIPFIRQRVVAVHGEGFEPNADNLQATFDGVPVALQPAAGYGAGTSPGTVKANGAGRFVASFTIPENIRTGTREVRIFNYV</sequence>
<evidence type="ECO:0000313" key="3">
    <source>
        <dbReference type="Proteomes" id="UP000309676"/>
    </source>
</evidence>
<proteinExistence type="predicted"/>
<dbReference type="RefSeq" id="WP_138194462.1">
    <property type="nucleotide sequence ID" value="NZ_VCIW01000007.1"/>
</dbReference>
<organism evidence="2 3">
    <name type="scientific">Paenibacillus antri</name>
    <dbReference type="NCBI Taxonomy" id="2582848"/>
    <lineage>
        <taxon>Bacteria</taxon>
        <taxon>Bacillati</taxon>
        <taxon>Bacillota</taxon>
        <taxon>Bacilli</taxon>
        <taxon>Bacillales</taxon>
        <taxon>Paenibacillaceae</taxon>
        <taxon>Paenibacillus</taxon>
    </lineage>
</organism>